<sequence>MVQTVQTGRNNPPRPSGTPQEGNKMVQFVCKCPVCGDQELYSVTVSGLKNGDVIRGVCKICRERLHQRTAAILPDANQWGKNDAEDFLRILCNKGNPHAIALARSLV</sequence>
<dbReference type="Proteomes" id="UP000501926">
    <property type="component" value="Chromosome"/>
</dbReference>
<accession>A0A6G7GPT2</accession>
<evidence type="ECO:0000313" key="3">
    <source>
        <dbReference type="Proteomes" id="UP000501926"/>
    </source>
</evidence>
<dbReference type="AlphaFoldDB" id="A0A6G7GPT2"/>
<feature type="compositionally biased region" description="Polar residues" evidence="1">
    <location>
        <begin position="1"/>
        <end position="10"/>
    </location>
</feature>
<feature type="region of interest" description="Disordered" evidence="1">
    <location>
        <begin position="1"/>
        <end position="22"/>
    </location>
</feature>
<proteinExistence type="predicted"/>
<evidence type="ECO:0000256" key="1">
    <source>
        <dbReference type="SAM" id="MobiDB-lite"/>
    </source>
</evidence>
<reference evidence="2 3" key="1">
    <citation type="submission" date="2020-02" db="EMBL/GenBank/DDBJ databases">
        <title>Newly sequenced genome of strain CSTR1 showed variability in Candidatus Kuenenia stuttgartiensis genomes.</title>
        <authorList>
            <person name="Ding C."/>
            <person name="Adrian L."/>
        </authorList>
    </citation>
    <scope>NUCLEOTIDE SEQUENCE [LARGE SCALE GENOMIC DNA]</scope>
    <source>
        <strain evidence="2 3">CSTR1</strain>
    </source>
</reference>
<protein>
    <submittedName>
        <fullName evidence="2">Uncharacterized protein</fullName>
    </submittedName>
</protein>
<evidence type="ECO:0000313" key="2">
    <source>
        <dbReference type="EMBL" id="QII11207.1"/>
    </source>
</evidence>
<dbReference type="EMBL" id="CP049055">
    <property type="protein sequence ID" value="QII11207.1"/>
    <property type="molecule type" value="Genomic_DNA"/>
</dbReference>
<organism evidence="2 3">
    <name type="scientific">Kuenenia stuttgartiensis</name>
    <dbReference type="NCBI Taxonomy" id="174633"/>
    <lineage>
        <taxon>Bacteria</taxon>
        <taxon>Pseudomonadati</taxon>
        <taxon>Planctomycetota</taxon>
        <taxon>Candidatus Brocadiia</taxon>
        <taxon>Candidatus Brocadiales</taxon>
        <taxon>Candidatus Brocadiaceae</taxon>
        <taxon>Candidatus Kuenenia</taxon>
    </lineage>
</organism>
<gene>
    <name evidence="2" type="ORF">KsCSTR_18290</name>
</gene>
<dbReference type="RefSeq" id="WP_164994776.1">
    <property type="nucleotide sequence ID" value="NZ_CP049055.1"/>
</dbReference>
<name>A0A6G7GPT2_KUEST</name>